<reference evidence="2" key="1">
    <citation type="journal article" date="2015" name="Genome">
        <title>Whole Genome Sequence of the Non-Microcystin-Producing Microcystis aeruginosa Strain NIES-44.</title>
        <authorList>
            <person name="Okano K."/>
            <person name="Miyata N."/>
            <person name="Ozaki Y."/>
        </authorList>
    </citation>
    <scope>NUCLEOTIDE SEQUENCE [LARGE SCALE GENOMIC DNA]</scope>
    <source>
        <strain evidence="2">NIES-44</strain>
    </source>
</reference>
<dbReference type="CDD" id="cd18687">
    <property type="entry name" value="PIN_VapC-like"/>
    <property type="match status" value="1"/>
</dbReference>
<name>A0A0A1VP97_MICAE</name>
<protein>
    <submittedName>
        <fullName evidence="1">Uncharacterized protein</fullName>
    </submittedName>
</protein>
<dbReference type="SUPFAM" id="SSF88723">
    <property type="entry name" value="PIN domain-like"/>
    <property type="match status" value="1"/>
</dbReference>
<gene>
    <name evidence="1" type="ORF">N44_00677</name>
</gene>
<dbReference type="Proteomes" id="UP000030321">
    <property type="component" value="Unassembled WGS sequence"/>
</dbReference>
<accession>A0A0A1VP97</accession>
<evidence type="ECO:0000313" key="2">
    <source>
        <dbReference type="Proteomes" id="UP000030321"/>
    </source>
</evidence>
<dbReference type="AlphaFoldDB" id="A0A0A1VP97"/>
<organism evidence="1 2">
    <name type="scientific">Microcystis aeruginosa NIES-44</name>
    <dbReference type="NCBI Taxonomy" id="449439"/>
    <lineage>
        <taxon>Bacteria</taxon>
        <taxon>Bacillati</taxon>
        <taxon>Cyanobacteriota</taxon>
        <taxon>Cyanophyceae</taxon>
        <taxon>Oscillatoriophycideae</taxon>
        <taxon>Chroococcales</taxon>
        <taxon>Microcystaceae</taxon>
        <taxon>Microcystis</taxon>
    </lineage>
</organism>
<dbReference type="InterPro" id="IPR029060">
    <property type="entry name" value="PIN-like_dom_sf"/>
</dbReference>
<proteinExistence type="predicted"/>
<dbReference type="EMBL" id="BBPA01000002">
    <property type="protein sequence ID" value="GAL91308.1"/>
    <property type="molecule type" value="Genomic_DNA"/>
</dbReference>
<sequence length="165" mass="18503">MDRFSPIAVSESVYIETSILGYLTARPSRDIIVAANIEITREWWEFRRNDFILYTSEAVLEEVTKGDTAIASERLDILRDFPLLALNEAAQGLAKQFLTRSNLPPKAKVDAIHIAAATVHGMDYLLTWNCKHIANAQIQRKLAEISIDFGYELPILCTPNQLLGG</sequence>
<evidence type="ECO:0000313" key="1">
    <source>
        <dbReference type="EMBL" id="GAL91308.1"/>
    </source>
</evidence>
<comment type="caution">
    <text evidence="1">The sequence shown here is derived from an EMBL/GenBank/DDBJ whole genome shotgun (WGS) entry which is preliminary data.</text>
</comment>